<reference evidence="2" key="2">
    <citation type="submission" date="2020-09" db="EMBL/GenBank/DDBJ databases">
        <title>Reference genome assembly for Australian Ascochyta lentis isolate Al4.</title>
        <authorList>
            <person name="Lee R.C."/>
            <person name="Farfan-Caceres L.M."/>
            <person name="Debler J.W."/>
            <person name="Williams A.H."/>
            <person name="Henares B.M."/>
        </authorList>
    </citation>
    <scope>NUCLEOTIDE SEQUENCE</scope>
    <source>
        <strain evidence="2">Al4</strain>
    </source>
</reference>
<feature type="compositionally biased region" description="Basic and acidic residues" evidence="1">
    <location>
        <begin position="13"/>
        <end position="28"/>
    </location>
</feature>
<feature type="region of interest" description="Disordered" evidence="1">
    <location>
        <begin position="471"/>
        <end position="496"/>
    </location>
</feature>
<keyword evidence="3" id="KW-1185">Reference proteome</keyword>
<accession>A0A8H7MIB6</accession>
<sequence length="496" mass="55267">MSISHSIPPTSSRGDDRSLHYLDAHGDDASSANSDGSVLLSSQTDVMSPTLVPYRGRTGENMAIFYSYGPDGAISSSNTDPLDLYTPVMYGGVYKQNDPVGQYLAQEAFVRGLETPCSVDHTHHPNLYAGHETHSQRSGSSYDSYTYRSTPFLEAFLQFPDPERIRHLHTLHGLLPHIQPKRKLNALSGPQINIIEGYTDNVFCTAVSKKMLVLFLGREAVSKFLHTIKREDNECWEGFPTQQNLVLPHGVASQAAFKILMSWMIRACKVSTMSTMRQIRIPNNMFAACSLAQTLALLGLHKDAYRVDMVISQHFSKRPIYPVEVETLWNCLGEKSKYVYGCIKSFSEQLPSKKSDIAEELEYLRVKCPLLHARICDPRLNEMHKPEPGRQWFAKVGLRGGGDFQAEDGHYTTSDEGDPTPRRILQHSHNAESHAISTPASQVFSLASQRPQIRLGQEENTHVAGYLQSTARASSTTPMRHAPVPSSSQQMPPPQA</sequence>
<comment type="caution">
    <text evidence="2">The sequence shown here is derived from an EMBL/GenBank/DDBJ whole genome shotgun (WGS) entry which is preliminary data.</text>
</comment>
<name>A0A8H7MIB6_9PLEO</name>
<dbReference type="AlphaFoldDB" id="A0A8H7MIB6"/>
<gene>
    <name evidence="2" type="ORF">EKO04_000041</name>
</gene>
<feature type="region of interest" description="Disordered" evidence="1">
    <location>
        <begin position="1"/>
        <end position="41"/>
    </location>
</feature>
<evidence type="ECO:0000313" key="2">
    <source>
        <dbReference type="EMBL" id="KAF9701781.1"/>
    </source>
</evidence>
<reference evidence="2" key="1">
    <citation type="submission" date="2018-12" db="EMBL/GenBank/DDBJ databases">
        <authorList>
            <person name="Syme R.A."/>
            <person name="Farfan-Caceres L."/>
            <person name="Lichtenzveig J."/>
        </authorList>
    </citation>
    <scope>NUCLEOTIDE SEQUENCE</scope>
    <source>
        <strain evidence="2">Al4</strain>
    </source>
</reference>
<evidence type="ECO:0000313" key="3">
    <source>
        <dbReference type="Proteomes" id="UP000651452"/>
    </source>
</evidence>
<organism evidence="2 3">
    <name type="scientific">Ascochyta lentis</name>
    <dbReference type="NCBI Taxonomy" id="205686"/>
    <lineage>
        <taxon>Eukaryota</taxon>
        <taxon>Fungi</taxon>
        <taxon>Dikarya</taxon>
        <taxon>Ascomycota</taxon>
        <taxon>Pezizomycotina</taxon>
        <taxon>Dothideomycetes</taxon>
        <taxon>Pleosporomycetidae</taxon>
        <taxon>Pleosporales</taxon>
        <taxon>Pleosporineae</taxon>
        <taxon>Didymellaceae</taxon>
        <taxon>Ascochyta</taxon>
    </lineage>
</organism>
<evidence type="ECO:0000256" key="1">
    <source>
        <dbReference type="SAM" id="MobiDB-lite"/>
    </source>
</evidence>
<feature type="region of interest" description="Disordered" evidence="1">
    <location>
        <begin position="404"/>
        <end position="424"/>
    </location>
</feature>
<dbReference type="OrthoDB" id="3793524at2759"/>
<protein>
    <submittedName>
        <fullName evidence="2">Uncharacterized protein</fullName>
    </submittedName>
</protein>
<proteinExistence type="predicted"/>
<dbReference type="EMBL" id="RZGK01000002">
    <property type="protein sequence ID" value="KAF9701781.1"/>
    <property type="molecule type" value="Genomic_DNA"/>
</dbReference>
<feature type="compositionally biased region" description="Polar residues" evidence="1">
    <location>
        <begin position="1"/>
        <end position="12"/>
    </location>
</feature>
<dbReference type="Proteomes" id="UP000651452">
    <property type="component" value="Unassembled WGS sequence"/>
</dbReference>